<keyword evidence="2" id="KW-1185">Reference proteome</keyword>
<comment type="caution">
    <text evidence="1">The sequence shown here is derived from an EMBL/GenBank/DDBJ whole genome shotgun (WGS) entry which is preliminary data.</text>
</comment>
<accession>A0A7X5UAH5</accession>
<dbReference type="Proteomes" id="UP000490980">
    <property type="component" value="Unassembled WGS sequence"/>
</dbReference>
<dbReference type="AlphaFoldDB" id="A0A7X5UAH5"/>
<name>A0A7X5UAH5_9GAMM</name>
<proteinExistence type="predicted"/>
<sequence length="210" mass="22084">MKPWSIISPDDIDVVAPDGSIRSSVKGYFSGKQFVIDDMSVDVREGDEIRRTLPNGREEAFVVTDPTCYTAGHFGPHYQVAVTRRGIFDRHVGGNYTINVSGNNSRVNVGSTDNSSNTVEAPGVDVAALAAELTRLREAVAAKASLPEQYVVIGAIASAELAAKDGDGQKATGALAMLGSAGHWVLDTAKDIGTKVAAEVISRQLGMPPG</sequence>
<evidence type="ECO:0000313" key="2">
    <source>
        <dbReference type="Proteomes" id="UP000490980"/>
    </source>
</evidence>
<gene>
    <name evidence="1" type="ORF">HBF25_10915</name>
</gene>
<evidence type="ECO:0000313" key="1">
    <source>
        <dbReference type="EMBL" id="NII06898.1"/>
    </source>
</evidence>
<protein>
    <submittedName>
        <fullName evidence="1">Uncharacterized protein</fullName>
    </submittedName>
</protein>
<organism evidence="1 2">
    <name type="scientific">Luteibacter anthropi</name>
    <dbReference type="NCBI Taxonomy" id="564369"/>
    <lineage>
        <taxon>Bacteria</taxon>
        <taxon>Pseudomonadati</taxon>
        <taxon>Pseudomonadota</taxon>
        <taxon>Gammaproteobacteria</taxon>
        <taxon>Lysobacterales</taxon>
        <taxon>Rhodanobacteraceae</taxon>
        <taxon>Luteibacter</taxon>
    </lineage>
</organism>
<reference evidence="1 2" key="1">
    <citation type="submission" date="2020-03" db="EMBL/GenBank/DDBJ databases">
        <authorList>
            <person name="Lai Q."/>
        </authorList>
    </citation>
    <scope>NUCLEOTIDE SEQUENCE [LARGE SCALE GENOMIC DNA]</scope>
    <source>
        <strain evidence="1 2">CCUG 25036</strain>
    </source>
</reference>
<dbReference type="RefSeq" id="WP_166948288.1">
    <property type="nucleotide sequence ID" value="NZ_JAARLZ010000005.1"/>
</dbReference>
<dbReference type="EMBL" id="JAARLZ010000005">
    <property type="protein sequence ID" value="NII06898.1"/>
    <property type="molecule type" value="Genomic_DNA"/>
</dbReference>